<dbReference type="InterPro" id="IPR035920">
    <property type="entry name" value="YhbY-like_sf"/>
</dbReference>
<dbReference type="PANTHER" id="PTHR40065:SF3">
    <property type="entry name" value="RNA-BINDING PROTEIN YHBY"/>
    <property type="match status" value="1"/>
</dbReference>
<accession>A0A9X0W8I5</accession>
<dbReference type="SMART" id="SM01103">
    <property type="entry name" value="CRS1_YhbY"/>
    <property type="match status" value="1"/>
</dbReference>
<evidence type="ECO:0000256" key="2">
    <source>
        <dbReference type="PROSITE-ProRule" id="PRU00626"/>
    </source>
</evidence>
<evidence type="ECO:0000313" key="4">
    <source>
        <dbReference type="EMBL" id="MBK1618761.1"/>
    </source>
</evidence>
<name>A0A9X0W8I5_9GAMM</name>
<comment type="caution">
    <text evidence="4">The sequence shown here is derived from an EMBL/GenBank/DDBJ whole genome shotgun (WGS) entry which is preliminary data.</text>
</comment>
<proteinExistence type="predicted"/>
<dbReference type="PANTHER" id="PTHR40065">
    <property type="entry name" value="RNA-BINDING PROTEIN YHBY"/>
    <property type="match status" value="1"/>
</dbReference>
<dbReference type="InterPro" id="IPR001890">
    <property type="entry name" value="RNA-binding_CRM"/>
</dbReference>
<dbReference type="Gene3D" id="3.30.110.60">
    <property type="entry name" value="YhbY-like"/>
    <property type="match status" value="1"/>
</dbReference>
<dbReference type="NCBIfam" id="TIGR00253">
    <property type="entry name" value="RNA_bind_YhbY"/>
    <property type="match status" value="1"/>
</dbReference>
<dbReference type="Pfam" id="PF01985">
    <property type="entry name" value="CRS1_YhbY"/>
    <property type="match status" value="1"/>
</dbReference>
<evidence type="ECO:0000259" key="3">
    <source>
        <dbReference type="PROSITE" id="PS51295"/>
    </source>
</evidence>
<evidence type="ECO:0000313" key="5">
    <source>
        <dbReference type="Proteomes" id="UP001138768"/>
    </source>
</evidence>
<dbReference type="InterPro" id="IPR051925">
    <property type="entry name" value="RNA-binding_domain"/>
</dbReference>
<dbReference type="SUPFAM" id="SSF75471">
    <property type="entry name" value="YhbY-like"/>
    <property type="match status" value="1"/>
</dbReference>
<dbReference type="InterPro" id="IPR017924">
    <property type="entry name" value="RNA-binding_YhbY"/>
</dbReference>
<gene>
    <name evidence="4" type="ORF">CKO42_10010</name>
</gene>
<dbReference type="EMBL" id="NRRY01000013">
    <property type="protein sequence ID" value="MBK1618761.1"/>
    <property type="molecule type" value="Genomic_DNA"/>
</dbReference>
<reference evidence="4 5" key="1">
    <citation type="journal article" date="2020" name="Microorganisms">
        <title>Osmotic Adaptation and Compatible Solute Biosynthesis of Phototrophic Bacteria as Revealed from Genome Analyses.</title>
        <authorList>
            <person name="Imhoff J.F."/>
            <person name="Rahn T."/>
            <person name="Kunzel S."/>
            <person name="Keller A."/>
            <person name="Neulinger S.C."/>
        </authorList>
    </citation>
    <scope>NUCLEOTIDE SEQUENCE [LARGE SCALE GENOMIC DNA]</scope>
    <source>
        <strain evidence="4 5">DSM 25653</strain>
    </source>
</reference>
<organism evidence="4 5">
    <name type="scientific">Lamprobacter modestohalophilus</name>
    <dbReference type="NCBI Taxonomy" id="1064514"/>
    <lineage>
        <taxon>Bacteria</taxon>
        <taxon>Pseudomonadati</taxon>
        <taxon>Pseudomonadota</taxon>
        <taxon>Gammaproteobacteria</taxon>
        <taxon>Chromatiales</taxon>
        <taxon>Chromatiaceae</taxon>
        <taxon>Lamprobacter</taxon>
    </lineage>
</organism>
<dbReference type="AlphaFoldDB" id="A0A9X0W8I5"/>
<sequence length="99" mass="11125">MPITDHQRRWLKKQAHHLKPVVLLGAAGLSDAVLAEVELALEHHELIKVKVPGGDHDERDAIVDAIAERTNADLVQRIGNTASYFRANPERRERILLPL</sequence>
<protein>
    <submittedName>
        <fullName evidence="4">RNA-binding protein</fullName>
    </submittedName>
</protein>
<evidence type="ECO:0000256" key="1">
    <source>
        <dbReference type="ARBA" id="ARBA00022884"/>
    </source>
</evidence>
<keyword evidence="5" id="KW-1185">Reference proteome</keyword>
<dbReference type="PROSITE" id="PS51295">
    <property type="entry name" value="CRM"/>
    <property type="match status" value="1"/>
</dbReference>
<feature type="domain" description="CRM" evidence="3">
    <location>
        <begin position="1"/>
        <end position="97"/>
    </location>
</feature>
<dbReference type="Proteomes" id="UP001138768">
    <property type="component" value="Unassembled WGS sequence"/>
</dbReference>
<dbReference type="GO" id="GO:0003723">
    <property type="term" value="F:RNA binding"/>
    <property type="evidence" value="ECO:0007669"/>
    <property type="project" value="UniProtKB-UniRule"/>
</dbReference>
<keyword evidence="1 2" id="KW-0694">RNA-binding</keyword>